<comment type="caution">
    <text evidence="7">The sequence shown here is derived from an EMBL/GenBank/DDBJ whole genome shotgun (WGS) entry which is preliminary data.</text>
</comment>
<dbReference type="Pfam" id="PF21787">
    <property type="entry name" value="TNP-like_RNaseH_N"/>
    <property type="match status" value="1"/>
</dbReference>
<evidence type="ECO:0000256" key="2">
    <source>
        <dbReference type="ARBA" id="ARBA00022771"/>
    </source>
</evidence>
<gene>
    <name evidence="7" type="ORF">AGLY_015445</name>
</gene>
<dbReference type="PANTHER" id="PTHR47577:SF2">
    <property type="entry name" value="THAP DOMAIN CONTAINING 9"/>
    <property type="match status" value="1"/>
</dbReference>
<evidence type="ECO:0000256" key="5">
    <source>
        <dbReference type="PROSITE-ProRule" id="PRU00309"/>
    </source>
</evidence>
<dbReference type="PANTHER" id="PTHR47577">
    <property type="entry name" value="THAP DOMAIN-CONTAINING PROTEIN 6"/>
    <property type="match status" value="1"/>
</dbReference>
<evidence type="ECO:0000313" key="8">
    <source>
        <dbReference type="Proteomes" id="UP000475862"/>
    </source>
</evidence>
<dbReference type="SUPFAM" id="SSF57716">
    <property type="entry name" value="Glucocorticoid receptor-like (DNA-binding domain)"/>
    <property type="match status" value="1"/>
</dbReference>
<name>A0A6G0T0A5_APHGL</name>
<dbReference type="Gene3D" id="6.20.210.20">
    <property type="entry name" value="THAP domain"/>
    <property type="match status" value="1"/>
</dbReference>
<protein>
    <recommendedName>
        <fullName evidence="6">THAP-type domain-containing protein</fullName>
    </recommendedName>
</protein>
<dbReference type="Pfam" id="PF21788">
    <property type="entry name" value="TNP-like_GBD"/>
    <property type="match status" value="1"/>
</dbReference>
<dbReference type="InterPro" id="IPR048367">
    <property type="entry name" value="TNP-like_RNaseH_C"/>
</dbReference>
<dbReference type="GO" id="GO:0008270">
    <property type="term" value="F:zinc ion binding"/>
    <property type="evidence" value="ECO:0007669"/>
    <property type="project" value="UniProtKB-KW"/>
</dbReference>
<keyword evidence="2 5" id="KW-0863">Zinc-finger</keyword>
<dbReference type="SMART" id="SM00692">
    <property type="entry name" value="DM3"/>
    <property type="match status" value="1"/>
</dbReference>
<keyword evidence="3" id="KW-0862">Zinc</keyword>
<dbReference type="Pfam" id="PF12017">
    <property type="entry name" value="Tnp_P_element"/>
    <property type="match status" value="1"/>
</dbReference>
<evidence type="ECO:0000256" key="1">
    <source>
        <dbReference type="ARBA" id="ARBA00022723"/>
    </source>
</evidence>
<dbReference type="InterPro" id="IPR006612">
    <property type="entry name" value="THAP_Znf"/>
</dbReference>
<dbReference type="GO" id="GO:0003677">
    <property type="term" value="F:DNA binding"/>
    <property type="evidence" value="ECO:0007669"/>
    <property type="project" value="UniProtKB-UniRule"/>
</dbReference>
<dbReference type="Pfam" id="PF05485">
    <property type="entry name" value="THAP"/>
    <property type="match status" value="1"/>
</dbReference>
<dbReference type="AlphaFoldDB" id="A0A6G0T0A5"/>
<dbReference type="SMART" id="SM00980">
    <property type="entry name" value="THAP"/>
    <property type="match status" value="1"/>
</dbReference>
<dbReference type="InterPro" id="IPR048366">
    <property type="entry name" value="TNP-like_GBD"/>
</dbReference>
<organism evidence="7 8">
    <name type="scientific">Aphis glycines</name>
    <name type="common">Soybean aphid</name>
    <dbReference type="NCBI Taxonomy" id="307491"/>
    <lineage>
        <taxon>Eukaryota</taxon>
        <taxon>Metazoa</taxon>
        <taxon>Ecdysozoa</taxon>
        <taxon>Arthropoda</taxon>
        <taxon>Hexapoda</taxon>
        <taxon>Insecta</taxon>
        <taxon>Pterygota</taxon>
        <taxon>Neoptera</taxon>
        <taxon>Paraneoptera</taxon>
        <taxon>Hemiptera</taxon>
        <taxon>Sternorrhyncha</taxon>
        <taxon>Aphidomorpha</taxon>
        <taxon>Aphidoidea</taxon>
        <taxon>Aphididae</taxon>
        <taxon>Aphidini</taxon>
        <taxon>Aphis</taxon>
        <taxon>Aphis</taxon>
    </lineage>
</organism>
<evidence type="ECO:0000256" key="4">
    <source>
        <dbReference type="ARBA" id="ARBA00023125"/>
    </source>
</evidence>
<evidence type="ECO:0000313" key="7">
    <source>
        <dbReference type="EMBL" id="KAE9524080.1"/>
    </source>
</evidence>
<proteinExistence type="predicted"/>
<dbReference type="Pfam" id="PF21789">
    <property type="entry name" value="TNP-like_RNaseH_C"/>
    <property type="match status" value="1"/>
</dbReference>
<accession>A0A6G0T0A5</accession>
<reference evidence="7 8" key="1">
    <citation type="submission" date="2019-08" db="EMBL/GenBank/DDBJ databases">
        <title>The genome of the soybean aphid Biotype 1, its phylome, world population structure and adaptation to the North American continent.</title>
        <authorList>
            <person name="Giordano R."/>
            <person name="Donthu R.K."/>
            <person name="Hernandez A.G."/>
            <person name="Wright C.L."/>
            <person name="Zimin A.V."/>
        </authorList>
    </citation>
    <scope>NUCLEOTIDE SEQUENCE [LARGE SCALE GENOMIC DNA]</scope>
    <source>
        <tissue evidence="7">Whole aphids</tissue>
    </source>
</reference>
<dbReference type="InterPro" id="IPR038441">
    <property type="entry name" value="THAP_Znf_sf"/>
</dbReference>
<evidence type="ECO:0000259" key="6">
    <source>
        <dbReference type="PROSITE" id="PS50950"/>
    </source>
</evidence>
<dbReference type="PROSITE" id="PS50950">
    <property type="entry name" value="ZF_THAP"/>
    <property type="match status" value="1"/>
</dbReference>
<sequence>MPSCFCCSRSRNANSKSANISFHKFPTNENIRIKWLNFINENGLNTKDITKNSLLCSAHFDSASFIFNQNQNMRILQKTAVPTCIVERVKSSKIVYPELVTPFLPSNSNTDVSSTSDNRVLFERTEVKLSSMYELNVEEDMNISLISIGQGLQKNENIHEQELASCTISPNGKDEIASLLSVDESSINTVSTSDTFSIKKPCMKRETSLMDDSSIHASDTPRRRFLKCGIQVLKGELAIKDMRLKTALQTVRRQRKKIATMKTIIKKLQNENLINEDVGFTLLKSFGNNKDLITNWAKKIWVKKFLKKYTSSSHSSRSPSVRQFALSLHFFSVRAYEYVRKQFNTILPHQRTLSKWYANVNANPGFTQESLKLLTLKVKDSTNSVYCALMMDEMAIRQHLQYDSSTGTYHGRVDLGNGMTNDSLDIAKECFVLMAVSINENWKLPIGYFLVSNLNSSQKSELIKHALTLLQQTGISIISLTFDGCTTNLTTAKLLGCNFNINILNTSFVFENISNEIVTFMDPAHMIKLVINAFGEKKQFLDDEDNIIDFEYIVRLFCLQEEESCHLANKLRKEHLFYCKQKMKVKLVSQLLSQSVADALRFCMNNLKMDEFSEAGATITFIEMFNIEFDILNSRSINCIGYKKALSKENIKDISIYTDKFINYIKGLKVKEFDGFVPVLDSKRKTGFIGFIGGLNSALKLYNTFVDSGKLDHIKMYKCSQDHFELFFGTIRASGGYNNNPTARQFRAAYKKISISSDLIIDEVNVENINSFIMDHDYIGNISEHSLIQFTKEIIIYTAGFVVYKLSNSLKCEECKISLVAVEKDCFLNSLISLKNKGGDKGGLMYPSLEQYV</sequence>
<feature type="non-terminal residue" evidence="7">
    <location>
        <position position="853"/>
    </location>
</feature>
<keyword evidence="4 5" id="KW-0238">DNA-binding</keyword>
<dbReference type="OrthoDB" id="2441813at2759"/>
<evidence type="ECO:0000256" key="3">
    <source>
        <dbReference type="ARBA" id="ARBA00022833"/>
    </source>
</evidence>
<keyword evidence="1" id="KW-0479">Metal-binding</keyword>
<dbReference type="InterPro" id="IPR021896">
    <property type="entry name" value="THAP9-like_HTH"/>
</dbReference>
<dbReference type="Proteomes" id="UP000475862">
    <property type="component" value="Unassembled WGS sequence"/>
</dbReference>
<dbReference type="InterPro" id="IPR048365">
    <property type="entry name" value="TNP-like_RNaseH_N"/>
</dbReference>
<dbReference type="EMBL" id="VYZN01000072">
    <property type="protein sequence ID" value="KAE9524080.1"/>
    <property type="molecule type" value="Genomic_DNA"/>
</dbReference>
<feature type="domain" description="THAP-type" evidence="6">
    <location>
        <begin position="1"/>
        <end position="85"/>
    </location>
</feature>
<keyword evidence="8" id="KW-1185">Reference proteome</keyword>